<dbReference type="SUPFAM" id="SSF88946">
    <property type="entry name" value="Sigma2 domain of RNA polymerase sigma factors"/>
    <property type="match status" value="1"/>
</dbReference>
<dbReference type="InterPro" id="IPR007627">
    <property type="entry name" value="RNA_pol_sigma70_r2"/>
</dbReference>
<organism evidence="9 10">
    <name type="scientific">Marinihelvus fidelis</name>
    <dbReference type="NCBI Taxonomy" id="2613842"/>
    <lineage>
        <taxon>Bacteria</taxon>
        <taxon>Pseudomonadati</taxon>
        <taxon>Pseudomonadota</taxon>
        <taxon>Gammaproteobacteria</taxon>
        <taxon>Chromatiales</taxon>
        <taxon>Wenzhouxiangellaceae</taxon>
        <taxon>Marinihelvus</taxon>
    </lineage>
</organism>
<dbReference type="CDD" id="cd06171">
    <property type="entry name" value="Sigma70_r4"/>
    <property type="match status" value="1"/>
</dbReference>
<dbReference type="GO" id="GO:0016987">
    <property type="term" value="F:sigma factor activity"/>
    <property type="evidence" value="ECO:0007669"/>
    <property type="project" value="UniProtKB-KW"/>
</dbReference>
<comment type="similarity">
    <text evidence="1">Belongs to the sigma-70 factor family. ECF subfamily.</text>
</comment>
<dbReference type="EMBL" id="VYXP01000002">
    <property type="protein sequence ID" value="KAA9133581.1"/>
    <property type="molecule type" value="Genomic_DNA"/>
</dbReference>
<dbReference type="SUPFAM" id="SSF88659">
    <property type="entry name" value="Sigma3 and sigma4 domains of RNA polymerase sigma factors"/>
    <property type="match status" value="1"/>
</dbReference>
<dbReference type="InterPro" id="IPR036388">
    <property type="entry name" value="WH-like_DNA-bd_sf"/>
</dbReference>
<dbReference type="NCBIfam" id="TIGR02937">
    <property type="entry name" value="sigma70-ECF"/>
    <property type="match status" value="1"/>
</dbReference>
<dbReference type="InterPro" id="IPR013324">
    <property type="entry name" value="RNA_pol_sigma_r3/r4-like"/>
</dbReference>
<name>A0A5N0TG51_9GAMM</name>
<gene>
    <name evidence="9" type="ORF">F3N42_02565</name>
</gene>
<evidence type="ECO:0000256" key="3">
    <source>
        <dbReference type="ARBA" id="ARBA00023082"/>
    </source>
</evidence>
<dbReference type="Proteomes" id="UP000325372">
    <property type="component" value="Unassembled WGS sequence"/>
</dbReference>
<keyword evidence="4" id="KW-0238">DNA-binding</keyword>
<dbReference type="Gene3D" id="1.10.1740.10">
    <property type="match status" value="1"/>
</dbReference>
<evidence type="ECO:0000256" key="5">
    <source>
        <dbReference type="ARBA" id="ARBA00023163"/>
    </source>
</evidence>
<evidence type="ECO:0000313" key="9">
    <source>
        <dbReference type="EMBL" id="KAA9133581.1"/>
    </source>
</evidence>
<dbReference type="Pfam" id="PF08281">
    <property type="entry name" value="Sigma70_r4_2"/>
    <property type="match status" value="1"/>
</dbReference>
<protein>
    <submittedName>
        <fullName evidence="9">Sigma-70 family RNA polymerase sigma factor</fullName>
    </submittedName>
</protein>
<dbReference type="InterPro" id="IPR013325">
    <property type="entry name" value="RNA_pol_sigma_r2"/>
</dbReference>
<keyword evidence="5" id="KW-0804">Transcription</keyword>
<keyword evidence="2" id="KW-0805">Transcription regulation</keyword>
<dbReference type="InterPro" id="IPR039425">
    <property type="entry name" value="RNA_pol_sigma-70-like"/>
</dbReference>
<reference evidence="9 10" key="1">
    <citation type="submission" date="2019-09" db="EMBL/GenBank/DDBJ databases">
        <title>Wenzhouxiangella sp. Genome sequencing and assembly.</title>
        <authorList>
            <person name="Zhang R."/>
        </authorList>
    </citation>
    <scope>NUCLEOTIDE SEQUENCE [LARGE SCALE GENOMIC DNA]</scope>
    <source>
        <strain evidence="9 10">W260</strain>
    </source>
</reference>
<evidence type="ECO:0000256" key="2">
    <source>
        <dbReference type="ARBA" id="ARBA00023015"/>
    </source>
</evidence>
<proteinExistence type="inferred from homology"/>
<dbReference type="InterPro" id="IPR013249">
    <property type="entry name" value="RNA_pol_sigma70_r4_t2"/>
</dbReference>
<dbReference type="GO" id="GO:0006352">
    <property type="term" value="P:DNA-templated transcription initiation"/>
    <property type="evidence" value="ECO:0007669"/>
    <property type="project" value="InterPro"/>
</dbReference>
<feature type="region of interest" description="Disordered" evidence="6">
    <location>
        <begin position="87"/>
        <end position="114"/>
    </location>
</feature>
<feature type="domain" description="RNA polymerase sigma-70 region 2" evidence="7">
    <location>
        <begin position="24"/>
        <end position="89"/>
    </location>
</feature>
<accession>A0A5N0TG51</accession>
<evidence type="ECO:0000259" key="7">
    <source>
        <dbReference type="Pfam" id="PF04542"/>
    </source>
</evidence>
<keyword evidence="10" id="KW-1185">Reference proteome</keyword>
<dbReference type="PANTHER" id="PTHR43133:SF8">
    <property type="entry name" value="RNA POLYMERASE SIGMA FACTOR HI_1459-RELATED"/>
    <property type="match status" value="1"/>
</dbReference>
<evidence type="ECO:0000256" key="1">
    <source>
        <dbReference type="ARBA" id="ARBA00010641"/>
    </source>
</evidence>
<dbReference type="PANTHER" id="PTHR43133">
    <property type="entry name" value="RNA POLYMERASE ECF-TYPE SIGMA FACTO"/>
    <property type="match status" value="1"/>
</dbReference>
<evidence type="ECO:0000259" key="8">
    <source>
        <dbReference type="Pfam" id="PF08281"/>
    </source>
</evidence>
<dbReference type="Gene3D" id="1.10.10.10">
    <property type="entry name" value="Winged helix-like DNA-binding domain superfamily/Winged helix DNA-binding domain"/>
    <property type="match status" value="1"/>
</dbReference>
<dbReference type="AlphaFoldDB" id="A0A5N0TG51"/>
<dbReference type="Pfam" id="PF04542">
    <property type="entry name" value="Sigma70_r2"/>
    <property type="match status" value="1"/>
</dbReference>
<keyword evidence="3" id="KW-0731">Sigma factor</keyword>
<evidence type="ECO:0000313" key="10">
    <source>
        <dbReference type="Proteomes" id="UP000325372"/>
    </source>
</evidence>
<comment type="caution">
    <text evidence="9">The sequence shown here is derived from an EMBL/GenBank/DDBJ whole genome shotgun (WGS) entry which is preliminary data.</text>
</comment>
<dbReference type="GO" id="GO:0003677">
    <property type="term" value="F:DNA binding"/>
    <property type="evidence" value="ECO:0007669"/>
    <property type="project" value="UniProtKB-KW"/>
</dbReference>
<evidence type="ECO:0000256" key="4">
    <source>
        <dbReference type="ARBA" id="ARBA00023125"/>
    </source>
</evidence>
<evidence type="ECO:0000256" key="6">
    <source>
        <dbReference type="SAM" id="MobiDB-lite"/>
    </source>
</evidence>
<dbReference type="InterPro" id="IPR014284">
    <property type="entry name" value="RNA_pol_sigma-70_dom"/>
</dbReference>
<sequence>MREDADEELMCRYAAGDARAFEVLYDRWRGPLYRYFLRHGGAESVAADLYQGCWEKVIRGRDRFEPGTPFRAWLFRVAHNHRVDHYRRVRPEQPLTAEPEAPDEAGPGHDLDGDQQRDRLRAAVLALPADQRDAMLLKLEGDLGLDEIAIATGVGRETVKSRLRYATRKLKEVLANDTR</sequence>
<feature type="domain" description="RNA polymerase sigma factor 70 region 4 type 2" evidence="8">
    <location>
        <begin position="118"/>
        <end position="170"/>
    </location>
</feature>